<proteinExistence type="predicted"/>
<dbReference type="RefSeq" id="WP_377185126.1">
    <property type="nucleotide sequence ID" value="NZ_JBHUPD010000002.1"/>
</dbReference>
<comment type="caution">
    <text evidence="1">The sequence shown here is derived from an EMBL/GenBank/DDBJ whole genome shotgun (WGS) entry which is preliminary data.</text>
</comment>
<evidence type="ECO:0000313" key="1">
    <source>
        <dbReference type="EMBL" id="MFD2872921.1"/>
    </source>
</evidence>
<reference evidence="2" key="1">
    <citation type="journal article" date="2019" name="Int. J. Syst. Evol. Microbiol.">
        <title>The Global Catalogue of Microorganisms (GCM) 10K type strain sequencing project: providing services to taxonomists for standard genome sequencing and annotation.</title>
        <authorList>
            <consortium name="The Broad Institute Genomics Platform"/>
            <consortium name="The Broad Institute Genome Sequencing Center for Infectious Disease"/>
            <person name="Wu L."/>
            <person name="Ma J."/>
        </authorList>
    </citation>
    <scope>NUCLEOTIDE SEQUENCE [LARGE SCALE GENOMIC DNA]</scope>
    <source>
        <strain evidence="2">KCTC 22437</strain>
    </source>
</reference>
<dbReference type="Proteomes" id="UP001597557">
    <property type="component" value="Unassembled WGS sequence"/>
</dbReference>
<organism evidence="1 2">
    <name type="scientific">Mucilaginibacter ximonensis</name>
    <dbReference type="NCBI Taxonomy" id="538021"/>
    <lineage>
        <taxon>Bacteria</taxon>
        <taxon>Pseudomonadati</taxon>
        <taxon>Bacteroidota</taxon>
        <taxon>Sphingobacteriia</taxon>
        <taxon>Sphingobacteriales</taxon>
        <taxon>Sphingobacteriaceae</taxon>
        <taxon>Mucilaginibacter</taxon>
    </lineage>
</organism>
<name>A0ABW5YCA3_9SPHI</name>
<accession>A0ABW5YCA3</accession>
<sequence length="53" mass="6321">MNNSSKTSSNPGKLLKTEYPLCEKDEQAWQFEKNRKLQVNALRIWRTLKKKLK</sequence>
<keyword evidence="2" id="KW-1185">Reference proteome</keyword>
<gene>
    <name evidence="1" type="ORF">ACFS5N_10615</name>
</gene>
<protein>
    <submittedName>
        <fullName evidence="1">Uncharacterized protein</fullName>
    </submittedName>
</protein>
<dbReference type="EMBL" id="JBHUPD010000002">
    <property type="protein sequence ID" value="MFD2872921.1"/>
    <property type="molecule type" value="Genomic_DNA"/>
</dbReference>
<evidence type="ECO:0000313" key="2">
    <source>
        <dbReference type="Proteomes" id="UP001597557"/>
    </source>
</evidence>